<organism evidence="2 3">
    <name type="scientific">Candidatus Enterovibrio altilux</name>
    <dbReference type="NCBI Taxonomy" id="1927128"/>
    <lineage>
        <taxon>Bacteria</taxon>
        <taxon>Pseudomonadati</taxon>
        <taxon>Pseudomonadota</taxon>
        <taxon>Gammaproteobacteria</taxon>
        <taxon>Vibrionales</taxon>
        <taxon>Vibrionaceae</taxon>
        <taxon>Enterovibrio</taxon>
    </lineage>
</organism>
<reference evidence="3" key="1">
    <citation type="submission" date="2017-04" db="EMBL/GenBank/DDBJ databases">
        <title>Genome evolution of the luminous symbionts of deep sea anglerfish.</title>
        <authorList>
            <person name="Hendry T.A."/>
        </authorList>
    </citation>
    <scope>NUCLEOTIDE SEQUENCE [LARGE SCALE GENOMIC DNA]</scope>
    <source>
        <plasmid evidence="3">pcc2</plasmid>
    </source>
</reference>
<dbReference type="KEGG" id="elux:BTN50_1771"/>
<geneLocation type="plasmid" evidence="3">
    <name>pcc2</name>
</geneLocation>
<name>A0A291BB45_9GAMM</name>
<dbReference type="AlphaFoldDB" id="A0A291BB45"/>
<evidence type="ECO:0000313" key="2">
    <source>
        <dbReference type="EMBL" id="ATF10201.1"/>
    </source>
</evidence>
<dbReference type="Proteomes" id="UP000218160">
    <property type="component" value="Plasmid pCC2"/>
</dbReference>
<gene>
    <name evidence="2" type="ORF">BTN50_1771</name>
</gene>
<dbReference type="EMBL" id="CP020662">
    <property type="protein sequence ID" value="ATF10201.1"/>
    <property type="molecule type" value="Genomic_DNA"/>
</dbReference>
<feature type="region of interest" description="Disordered" evidence="1">
    <location>
        <begin position="24"/>
        <end position="48"/>
    </location>
</feature>
<evidence type="ECO:0000256" key="1">
    <source>
        <dbReference type="SAM" id="MobiDB-lite"/>
    </source>
</evidence>
<evidence type="ECO:0000313" key="3">
    <source>
        <dbReference type="Proteomes" id="UP000218160"/>
    </source>
</evidence>
<feature type="compositionally biased region" description="Polar residues" evidence="1">
    <location>
        <begin position="29"/>
        <end position="48"/>
    </location>
</feature>
<protein>
    <submittedName>
        <fullName evidence="2">Uncharacterized protein</fullName>
    </submittedName>
</protein>
<sequence>MPRRILHCENLQAFANQSGQRIVGDGRQHGNNQASAQIINEDNQINAD</sequence>
<proteinExistence type="predicted"/>
<keyword evidence="2" id="KW-0614">Plasmid</keyword>
<accession>A0A291BB45</accession>
<keyword evidence="3" id="KW-1185">Reference proteome</keyword>